<comment type="subcellular location">
    <subcellularLocation>
        <location evidence="1">Membrane</location>
        <topology evidence="1">Multi-pass membrane protein</topology>
    </subcellularLocation>
</comment>
<dbReference type="InterPro" id="IPR029044">
    <property type="entry name" value="Nucleotide-diphossugar_trans"/>
</dbReference>
<keyword evidence="5" id="KW-1133">Transmembrane helix</keyword>
<dbReference type="Gene3D" id="3.90.550.10">
    <property type="entry name" value="Spore Coat Polysaccharide Biosynthesis Protein SpsA, Chain A"/>
    <property type="match status" value="1"/>
</dbReference>
<dbReference type="PANTHER" id="PTHR48090:SF1">
    <property type="entry name" value="PROPHAGE BACTOPRENOL GLUCOSYL TRANSFERASE HOMOLOG"/>
    <property type="match status" value="1"/>
</dbReference>
<accession>A0A060BLN3</accession>
<dbReference type="PANTHER" id="PTHR48090">
    <property type="entry name" value="UNDECAPRENYL-PHOSPHATE 4-DEOXY-4-FORMAMIDO-L-ARABINOSE TRANSFERASE-RELATED"/>
    <property type="match status" value="1"/>
</dbReference>
<keyword evidence="6" id="KW-0472">Membrane</keyword>
<evidence type="ECO:0000256" key="3">
    <source>
        <dbReference type="ARBA" id="ARBA00022679"/>
    </source>
</evidence>
<evidence type="ECO:0000256" key="1">
    <source>
        <dbReference type="ARBA" id="ARBA00004141"/>
    </source>
</evidence>
<keyword evidence="4" id="KW-0812">Transmembrane</keyword>
<dbReference type="Pfam" id="PF00535">
    <property type="entry name" value="Glycos_transf_2"/>
    <property type="match status" value="1"/>
</dbReference>
<sequence length="116" mass="12852">MRGVRLSRNFGKEIAMTAGLDAAKGQAVVFIDADLQDPPELIGEFHRLWQAGYQNVYGLRISREEDNWAKRVTASAFYTLFNRLSRTPLPAHAGDFRLLGPDIVAAIRAFRSGSAS</sequence>
<dbReference type="SUPFAM" id="SSF53448">
    <property type="entry name" value="Nucleotide-diphospho-sugar transferases"/>
    <property type="match status" value="1"/>
</dbReference>
<evidence type="ECO:0000259" key="7">
    <source>
        <dbReference type="Pfam" id="PF00535"/>
    </source>
</evidence>
<evidence type="ECO:0000256" key="4">
    <source>
        <dbReference type="ARBA" id="ARBA00022692"/>
    </source>
</evidence>
<dbReference type="AlphaFoldDB" id="A0A060BLN3"/>
<name>A0A060BLN3_9XANT</name>
<keyword evidence="3" id="KW-0808">Transferase</keyword>
<dbReference type="EMBL" id="KF116199">
    <property type="protein sequence ID" value="AIA83442.1"/>
    <property type="molecule type" value="Genomic_DNA"/>
</dbReference>
<dbReference type="InterPro" id="IPR001173">
    <property type="entry name" value="Glyco_trans_2-like"/>
</dbReference>
<dbReference type="InterPro" id="IPR050256">
    <property type="entry name" value="Glycosyltransferase_2"/>
</dbReference>
<dbReference type="GO" id="GO:0005886">
    <property type="term" value="C:plasma membrane"/>
    <property type="evidence" value="ECO:0007669"/>
    <property type="project" value="TreeGrafter"/>
</dbReference>
<evidence type="ECO:0000256" key="5">
    <source>
        <dbReference type="ARBA" id="ARBA00022989"/>
    </source>
</evidence>
<keyword evidence="2" id="KW-0328">Glycosyltransferase</keyword>
<evidence type="ECO:0000256" key="6">
    <source>
        <dbReference type="ARBA" id="ARBA00023136"/>
    </source>
</evidence>
<evidence type="ECO:0000313" key="8">
    <source>
        <dbReference type="EMBL" id="AIA83442.1"/>
    </source>
</evidence>
<reference evidence="8" key="1">
    <citation type="journal article" date="2013" name="Environ. Microbiol.">
        <title>Seasonally variable intestinal metagenomes of the red palm weevil (Rhynchophorus ferrugineus).</title>
        <authorList>
            <person name="Jia S."/>
            <person name="Zhang X."/>
            <person name="Zhang G."/>
            <person name="Yin A."/>
            <person name="Zhang S."/>
            <person name="Li F."/>
            <person name="Wang L."/>
            <person name="Zhao D."/>
            <person name="Yun Q."/>
            <person name="Tala"/>
            <person name="Wang J."/>
            <person name="Sun G."/>
            <person name="Baabdullah M."/>
            <person name="Yu X."/>
            <person name="Hu S."/>
            <person name="Al-Mssallem I.S."/>
            <person name="Yu J."/>
        </authorList>
    </citation>
    <scope>NUCLEOTIDE SEQUENCE</scope>
</reference>
<feature type="domain" description="Glycosyltransferase 2-like" evidence="7">
    <location>
        <begin position="3"/>
        <end position="98"/>
    </location>
</feature>
<organism evidence="8">
    <name type="scientific">uncultured Xanthomonas sp</name>
    <dbReference type="NCBI Taxonomy" id="152831"/>
    <lineage>
        <taxon>Bacteria</taxon>
        <taxon>Pseudomonadati</taxon>
        <taxon>Pseudomonadota</taxon>
        <taxon>Gammaproteobacteria</taxon>
        <taxon>Lysobacterales</taxon>
        <taxon>Lysobacteraceae</taxon>
        <taxon>Xanthomonas</taxon>
        <taxon>environmental samples</taxon>
    </lineage>
</organism>
<protein>
    <submittedName>
        <fullName evidence="8">CAZy families GT2 protein</fullName>
    </submittedName>
</protein>
<proteinExistence type="predicted"/>
<dbReference type="GO" id="GO:0016757">
    <property type="term" value="F:glycosyltransferase activity"/>
    <property type="evidence" value="ECO:0007669"/>
    <property type="project" value="UniProtKB-KW"/>
</dbReference>
<evidence type="ECO:0000256" key="2">
    <source>
        <dbReference type="ARBA" id="ARBA00022676"/>
    </source>
</evidence>